<sequence length="161" mass="18375">MKKNYLFSILTFSVLMAGCLDDQTRNRATIDRIYHDVDTASKGLLQFDSFEKIDGKEIQNGNMVYELQFTGFIGAKRNCCWRIAPSKGALASYISKGLTEPSDHLHFGISECTDSTEQSFTKTGWGFKVVGKAYFEKRDHGWQLLDYIMIDSARTKELYLQ</sequence>
<protein>
    <recommendedName>
        <fullName evidence="3">Lipoprotein</fullName>
    </recommendedName>
</protein>
<dbReference type="RefSeq" id="WP_190328828.1">
    <property type="nucleotide sequence ID" value="NZ_CP061171.1"/>
</dbReference>
<proteinExistence type="predicted"/>
<evidence type="ECO:0008006" key="3">
    <source>
        <dbReference type="Google" id="ProtNLM"/>
    </source>
</evidence>
<reference evidence="1 2" key="1">
    <citation type="submission" date="2020-09" db="EMBL/GenBank/DDBJ databases">
        <title>Pedobacter sp. SW-16 isolated from soil near Yeocheon.</title>
        <authorList>
            <person name="Im H.S."/>
            <person name="Joung Y."/>
            <person name="Lee S.-S."/>
        </authorList>
    </citation>
    <scope>NUCLEOTIDE SEQUENCE [LARGE SCALE GENOMIC DNA]</scope>
    <source>
        <strain evidence="1 2">SW-16</strain>
    </source>
</reference>
<organism evidence="1 2">
    <name type="scientific">Pedobacter riviphilus</name>
    <dbReference type="NCBI Taxonomy" id="2766984"/>
    <lineage>
        <taxon>Bacteria</taxon>
        <taxon>Pseudomonadati</taxon>
        <taxon>Bacteroidota</taxon>
        <taxon>Sphingobacteriia</taxon>
        <taxon>Sphingobacteriales</taxon>
        <taxon>Sphingobacteriaceae</taxon>
        <taxon>Pedobacter</taxon>
    </lineage>
</organism>
<dbReference type="Proteomes" id="UP000516439">
    <property type="component" value="Chromosome"/>
</dbReference>
<accession>A0ABX6TMF5</accession>
<dbReference type="PROSITE" id="PS51257">
    <property type="entry name" value="PROKAR_LIPOPROTEIN"/>
    <property type="match status" value="1"/>
</dbReference>
<keyword evidence="2" id="KW-1185">Reference proteome</keyword>
<evidence type="ECO:0000313" key="1">
    <source>
        <dbReference type="EMBL" id="QNR86749.1"/>
    </source>
</evidence>
<evidence type="ECO:0000313" key="2">
    <source>
        <dbReference type="Proteomes" id="UP000516439"/>
    </source>
</evidence>
<name>A0ABX6TMF5_9SPHI</name>
<dbReference type="EMBL" id="CP061171">
    <property type="protein sequence ID" value="QNR86749.1"/>
    <property type="molecule type" value="Genomic_DNA"/>
</dbReference>
<gene>
    <name evidence="1" type="ORF">H9N25_10370</name>
</gene>